<dbReference type="EMBL" id="OMOR01000001">
    <property type="protein sequence ID" value="SPH19278.1"/>
    <property type="molecule type" value="Genomic_DNA"/>
</dbReference>
<dbReference type="AlphaFoldDB" id="A0A2R8B8E6"/>
<accession>A0A2R8B8E6</accession>
<keyword evidence="1" id="KW-0732">Signal</keyword>
<feature type="signal peptide" evidence="1">
    <location>
        <begin position="1"/>
        <end position="21"/>
    </location>
</feature>
<evidence type="ECO:0000313" key="3">
    <source>
        <dbReference type="Proteomes" id="UP000244880"/>
    </source>
</evidence>
<name>A0A2R8B8E6_9RHOB</name>
<feature type="chain" id="PRO_5015338339" description="Peptidase M23 domain-containing protein" evidence="1">
    <location>
        <begin position="22"/>
        <end position="378"/>
    </location>
</feature>
<dbReference type="SUPFAM" id="SSF51261">
    <property type="entry name" value="Duplicated hybrid motif"/>
    <property type="match status" value="1"/>
</dbReference>
<organism evidence="2 3">
    <name type="scientific">Ascidiaceihabitans donghaensis</name>
    <dbReference type="NCBI Taxonomy" id="1510460"/>
    <lineage>
        <taxon>Bacteria</taxon>
        <taxon>Pseudomonadati</taxon>
        <taxon>Pseudomonadota</taxon>
        <taxon>Alphaproteobacteria</taxon>
        <taxon>Rhodobacterales</taxon>
        <taxon>Paracoccaceae</taxon>
        <taxon>Ascidiaceihabitans</taxon>
    </lineage>
</organism>
<keyword evidence="3" id="KW-1185">Reference proteome</keyword>
<gene>
    <name evidence="2" type="ORF">ASD8599_00002</name>
</gene>
<proteinExistence type="predicted"/>
<dbReference type="RefSeq" id="WP_108826634.1">
    <property type="nucleotide sequence ID" value="NZ_OMOR01000001.1"/>
</dbReference>
<evidence type="ECO:0008006" key="4">
    <source>
        <dbReference type="Google" id="ProtNLM"/>
    </source>
</evidence>
<evidence type="ECO:0000313" key="2">
    <source>
        <dbReference type="EMBL" id="SPH19278.1"/>
    </source>
</evidence>
<protein>
    <recommendedName>
        <fullName evidence="4">Peptidase M23 domain-containing protein</fullName>
    </recommendedName>
</protein>
<dbReference type="Gene3D" id="2.70.70.10">
    <property type="entry name" value="Glucose Permease (Domain IIA)"/>
    <property type="match status" value="1"/>
</dbReference>
<dbReference type="InterPro" id="IPR011055">
    <property type="entry name" value="Dup_hybrid_motif"/>
</dbReference>
<dbReference type="OrthoDB" id="9809144at2"/>
<evidence type="ECO:0000256" key="1">
    <source>
        <dbReference type="SAM" id="SignalP"/>
    </source>
</evidence>
<sequence>MKFAAILCVMLGLPVHGFAQADAGAQAREAAVMLSAAATQLDKADKARDRVKALTQTIRAYELGLGAMRSGLRQATVREDQLSRQLRSRDGEVAQLLGVLQSMGGNTEPTVFFHPQGPTGTARAGMLLAELTPTLNARAAQLRTDLEDVQALRMLQQDAADQLQLGLSEVQKARVRLNRAMAERTDLPTRFTADPVRTAILISTTETLDAFAGGLSQITEGEEPLTLPPLDDRIGGLPLPVQGIVLRGANEPDAAGIIRPGIIVATRPGALVTAPTAATLRYVGPLLDFGNVVILEPRTDTLFVVAGLATVYGAAGQVIGEGTPLGLMGGISATQTDTSASTDGDGAGNAASETLYIEVRQDNIPQDPKNWFRTDKDG</sequence>
<dbReference type="Proteomes" id="UP000244880">
    <property type="component" value="Unassembled WGS sequence"/>
</dbReference>
<reference evidence="2 3" key="1">
    <citation type="submission" date="2018-03" db="EMBL/GenBank/DDBJ databases">
        <authorList>
            <person name="Keele B.F."/>
        </authorList>
    </citation>
    <scope>NUCLEOTIDE SEQUENCE [LARGE SCALE GENOMIC DNA]</scope>
    <source>
        <strain evidence="2 3">CECT 8599</strain>
    </source>
</reference>